<dbReference type="GeneID" id="80908261"/>
<dbReference type="EMBL" id="JAPEUX010000003">
    <property type="protein sequence ID" value="KAJ4356695.1"/>
    <property type="molecule type" value="Genomic_DNA"/>
</dbReference>
<sequence>MATTGSLNLEESASVGGMDHVLDILASHQHPCIIIGCNAHRWMGSAGTHSRTCDILVRDYQLESIAVELIETSRWERVSPGLSPYSHTQPDSADDADVILRRTTIDDDSKYTDFELNMLCLWSEATYRIQVDDCPTIEVPDIHVVNNVLMEEDWHPAAQRTDGFWYGPCPHQDSKMKNIPKWLTPRPLSVKGYPRGKSPSKDTPIFVPTLPTYLDALIYHVTQYKESRRGLSSESSWQIRNLTRYLYLELPHQQLPLLIELEEDQFMQEYLRTYVRKPYFVYHDVPGLGFIGTRVREWDPASFPDYPRRITPDIQEKIS</sequence>
<comment type="caution">
    <text evidence="1">The sequence shown here is derived from an EMBL/GenBank/DDBJ whole genome shotgun (WGS) entry which is preliminary data.</text>
</comment>
<gene>
    <name evidence="1" type="ORF">N0V89_004731</name>
</gene>
<dbReference type="OrthoDB" id="2959714at2759"/>
<keyword evidence="2" id="KW-1185">Reference proteome</keyword>
<name>A0A9W9CDI0_9PLEO</name>
<reference evidence="1" key="1">
    <citation type="submission" date="2022-10" db="EMBL/GenBank/DDBJ databases">
        <title>Tapping the CABI collections for fungal endophytes: first genome assemblies for Collariella, Neodidymelliopsis, Ascochyta clinopodiicola, Didymella pomorum, Didymosphaeria variabile, Neocosmospora piperis and Neocucurbitaria cava.</title>
        <authorList>
            <person name="Hill R."/>
        </authorList>
    </citation>
    <scope>NUCLEOTIDE SEQUENCE</scope>
    <source>
        <strain evidence="1">IMI 356815</strain>
    </source>
</reference>
<dbReference type="AlphaFoldDB" id="A0A9W9CDI0"/>
<organism evidence="1 2">
    <name type="scientific">Didymosphaeria variabile</name>
    <dbReference type="NCBI Taxonomy" id="1932322"/>
    <lineage>
        <taxon>Eukaryota</taxon>
        <taxon>Fungi</taxon>
        <taxon>Dikarya</taxon>
        <taxon>Ascomycota</taxon>
        <taxon>Pezizomycotina</taxon>
        <taxon>Dothideomycetes</taxon>
        <taxon>Pleosporomycetidae</taxon>
        <taxon>Pleosporales</taxon>
        <taxon>Massarineae</taxon>
        <taxon>Didymosphaeriaceae</taxon>
        <taxon>Didymosphaeria</taxon>
    </lineage>
</organism>
<proteinExistence type="predicted"/>
<dbReference type="Proteomes" id="UP001140513">
    <property type="component" value="Unassembled WGS sequence"/>
</dbReference>
<evidence type="ECO:0000313" key="2">
    <source>
        <dbReference type="Proteomes" id="UP001140513"/>
    </source>
</evidence>
<evidence type="ECO:0000313" key="1">
    <source>
        <dbReference type="EMBL" id="KAJ4356695.1"/>
    </source>
</evidence>
<dbReference type="RefSeq" id="XP_056073821.1">
    <property type="nucleotide sequence ID" value="XM_056213513.1"/>
</dbReference>
<protein>
    <submittedName>
        <fullName evidence="1">Uncharacterized protein</fullName>
    </submittedName>
</protein>
<accession>A0A9W9CDI0</accession>